<keyword evidence="4 13" id="KW-0436">Ligase</keyword>
<dbReference type="InterPro" id="IPR036621">
    <property type="entry name" value="Anticodon-bd_dom_sf"/>
</dbReference>
<evidence type="ECO:0000256" key="5">
    <source>
        <dbReference type="ARBA" id="ARBA00022723"/>
    </source>
</evidence>
<dbReference type="Gene3D" id="3.30.54.20">
    <property type="match status" value="1"/>
</dbReference>
<dbReference type="Pfam" id="PF03129">
    <property type="entry name" value="HGTP_anticodon"/>
    <property type="match status" value="1"/>
</dbReference>
<dbReference type="GO" id="GO:0004829">
    <property type="term" value="F:threonine-tRNA ligase activity"/>
    <property type="evidence" value="ECO:0007669"/>
    <property type="project" value="UniProtKB-UniRule"/>
</dbReference>
<accession>A0A1G1YUA2</accession>
<keyword evidence="8 13" id="KW-0067">ATP-binding</keyword>
<dbReference type="GO" id="GO:0005524">
    <property type="term" value="F:ATP binding"/>
    <property type="evidence" value="ECO:0007669"/>
    <property type="project" value="UniProtKB-UniRule"/>
</dbReference>
<evidence type="ECO:0000256" key="12">
    <source>
        <dbReference type="ARBA" id="ARBA00049515"/>
    </source>
</evidence>
<dbReference type="Proteomes" id="UP000177408">
    <property type="component" value="Unassembled WGS sequence"/>
</dbReference>
<dbReference type="GO" id="GO:0000049">
    <property type="term" value="F:tRNA binding"/>
    <property type="evidence" value="ECO:0007669"/>
    <property type="project" value="UniProtKB-KW"/>
</dbReference>
<comment type="similarity">
    <text evidence="1 13">Belongs to the class-II aminoacyl-tRNA synthetase family.</text>
</comment>
<evidence type="ECO:0000256" key="9">
    <source>
        <dbReference type="ARBA" id="ARBA00022884"/>
    </source>
</evidence>
<gene>
    <name evidence="13" type="primary">thrS</name>
    <name evidence="16" type="ORF">A3H67_01575</name>
</gene>
<keyword evidence="2 13" id="KW-0963">Cytoplasm</keyword>
<comment type="catalytic activity">
    <reaction evidence="12 13">
        <text>tRNA(Thr) + L-threonine + ATP = L-threonyl-tRNA(Thr) + AMP + diphosphate + H(+)</text>
        <dbReference type="Rhea" id="RHEA:24624"/>
        <dbReference type="Rhea" id="RHEA-COMP:9670"/>
        <dbReference type="Rhea" id="RHEA-COMP:9704"/>
        <dbReference type="ChEBI" id="CHEBI:15378"/>
        <dbReference type="ChEBI" id="CHEBI:30616"/>
        <dbReference type="ChEBI" id="CHEBI:33019"/>
        <dbReference type="ChEBI" id="CHEBI:57926"/>
        <dbReference type="ChEBI" id="CHEBI:78442"/>
        <dbReference type="ChEBI" id="CHEBI:78534"/>
        <dbReference type="ChEBI" id="CHEBI:456215"/>
        <dbReference type="EC" id="6.1.1.3"/>
    </reaction>
</comment>
<dbReference type="EMBL" id="MHIR01000071">
    <property type="protein sequence ID" value="OGY55849.1"/>
    <property type="molecule type" value="Genomic_DNA"/>
</dbReference>
<keyword evidence="10 13" id="KW-0648">Protein biosynthesis</keyword>
<dbReference type="InterPro" id="IPR006195">
    <property type="entry name" value="aa-tRNA-synth_II"/>
</dbReference>
<comment type="cofactor">
    <cofactor evidence="13">
        <name>Zn(2+)</name>
        <dbReference type="ChEBI" id="CHEBI:29105"/>
    </cofactor>
    <text evidence="13">Binds 1 zinc ion per subunit.</text>
</comment>
<organism evidence="16 17">
    <name type="scientific">Candidatus Buchananbacteria bacterium RIFCSPLOWO2_02_FULL_46_11b</name>
    <dbReference type="NCBI Taxonomy" id="1797548"/>
    <lineage>
        <taxon>Bacteria</taxon>
        <taxon>Candidatus Buchananiibacteriota</taxon>
    </lineage>
</organism>
<feature type="binding site" evidence="13">
    <location>
        <position position="463"/>
    </location>
    <ligand>
        <name>Zn(2+)</name>
        <dbReference type="ChEBI" id="CHEBI:29105"/>
        <note>catalytic</note>
    </ligand>
</feature>
<proteinExistence type="inferred from homology"/>
<dbReference type="Pfam" id="PF00587">
    <property type="entry name" value="tRNA-synt_2b"/>
    <property type="match status" value="1"/>
</dbReference>
<dbReference type="GO" id="GO:0005737">
    <property type="term" value="C:cytoplasm"/>
    <property type="evidence" value="ECO:0007669"/>
    <property type="project" value="UniProtKB-SubCell"/>
</dbReference>
<evidence type="ECO:0000256" key="7">
    <source>
        <dbReference type="ARBA" id="ARBA00022833"/>
    </source>
</evidence>
<dbReference type="GO" id="GO:0046872">
    <property type="term" value="F:metal ion binding"/>
    <property type="evidence" value="ECO:0007669"/>
    <property type="project" value="UniProtKB-KW"/>
</dbReference>
<dbReference type="FunFam" id="3.30.930.10:FF:000002">
    <property type="entry name" value="Threonine--tRNA ligase"/>
    <property type="match status" value="1"/>
</dbReference>
<comment type="subcellular location">
    <subcellularLocation>
        <location evidence="13">Cytoplasm</location>
    </subcellularLocation>
</comment>
<keyword evidence="6 13" id="KW-0547">Nucleotide-binding</keyword>
<comment type="caution">
    <text evidence="16">The sequence shown here is derived from an EMBL/GenBank/DDBJ whole genome shotgun (WGS) entry which is preliminary data.</text>
</comment>
<dbReference type="CDD" id="cd00860">
    <property type="entry name" value="ThrRS_anticodon"/>
    <property type="match status" value="1"/>
</dbReference>
<comment type="subunit">
    <text evidence="13">Homodimer.</text>
</comment>
<dbReference type="FunFam" id="3.30.980.10:FF:000005">
    <property type="entry name" value="Threonyl-tRNA synthetase, mitochondrial"/>
    <property type="match status" value="1"/>
</dbReference>
<feature type="binding site" evidence="13">
    <location>
        <position position="281"/>
    </location>
    <ligand>
        <name>Zn(2+)</name>
        <dbReference type="ChEBI" id="CHEBI:29105"/>
        <note>catalytic</note>
    </ligand>
</feature>
<name>A0A1G1YUA2_9BACT</name>
<evidence type="ECO:0000256" key="13">
    <source>
        <dbReference type="HAMAP-Rule" id="MF_00184"/>
    </source>
</evidence>
<dbReference type="SUPFAM" id="SSF52954">
    <property type="entry name" value="Class II aaRS ABD-related"/>
    <property type="match status" value="1"/>
</dbReference>
<dbReference type="SUPFAM" id="SSF55186">
    <property type="entry name" value="ThrRS/AlaRS common domain"/>
    <property type="match status" value="1"/>
</dbReference>
<protein>
    <recommendedName>
        <fullName evidence="13">Threonine--tRNA ligase</fullName>
        <ecNumber evidence="13">6.1.1.3</ecNumber>
    </recommendedName>
    <alternativeName>
        <fullName evidence="13">Threonyl-tRNA synthetase</fullName>
        <shortName evidence="13">ThrRS</shortName>
    </alternativeName>
</protein>
<evidence type="ECO:0000313" key="16">
    <source>
        <dbReference type="EMBL" id="OGY55849.1"/>
    </source>
</evidence>
<evidence type="ECO:0000256" key="2">
    <source>
        <dbReference type="ARBA" id="ARBA00022490"/>
    </source>
</evidence>
<evidence type="ECO:0000256" key="1">
    <source>
        <dbReference type="ARBA" id="ARBA00008226"/>
    </source>
</evidence>
<dbReference type="InterPro" id="IPR018163">
    <property type="entry name" value="Thr/Ala-tRNA-synth_IIc_edit"/>
</dbReference>
<evidence type="ECO:0000313" key="17">
    <source>
        <dbReference type="Proteomes" id="UP000177408"/>
    </source>
</evidence>
<dbReference type="InterPro" id="IPR002314">
    <property type="entry name" value="aa-tRNA-synt_IIb"/>
</dbReference>
<evidence type="ECO:0000256" key="8">
    <source>
        <dbReference type="ARBA" id="ARBA00022840"/>
    </source>
</evidence>
<reference evidence="16 17" key="1">
    <citation type="journal article" date="2016" name="Nat. Commun.">
        <title>Thousands of microbial genomes shed light on interconnected biogeochemical processes in an aquifer system.</title>
        <authorList>
            <person name="Anantharaman K."/>
            <person name="Brown C.T."/>
            <person name="Hug L.A."/>
            <person name="Sharon I."/>
            <person name="Castelle C.J."/>
            <person name="Probst A.J."/>
            <person name="Thomas B.C."/>
            <person name="Singh A."/>
            <person name="Wilkins M.J."/>
            <person name="Karaoz U."/>
            <person name="Brodie E.L."/>
            <person name="Williams K.H."/>
            <person name="Hubbard S.S."/>
            <person name="Banfield J.F."/>
        </authorList>
    </citation>
    <scope>NUCLEOTIDE SEQUENCE [LARGE SCALE GENOMIC DNA]</scope>
</reference>
<dbReference type="InterPro" id="IPR045864">
    <property type="entry name" value="aa-tRNA-synth_II/BPL/LPL"/>
</dbReference>
<feature type="coiled-coil region" evidence="14">
    <location>
        <begin position="48"/>
        <end position="78"/>
    </location>
</feature>
<dbReference type="AlphaFoldDB" id="A0A1G1YUA2"/>
<dbReference type="InterPro" id="IPR012947">
    <property type="entry name" value="tRNA_SAD"/>
</dbReference>
<evidence type="ECO:0000256" key="3">
    <source>
        <dbReference type="ARBA" id="ARBA00022555"/>
    </source>
</evidence>
<keyword evidence="11 13" id="KW-0030">Aminoacyl-tRNA synthetase</keyword>
<dbReference type="SUPFAM" id="SSF55681">
    <property type="entry name" value="Class II aaRS and biotin synthetases"/>
    <property type="match status" value="1"/>
</dbReference>
<dbReference type="Pfam" id="PF07973">
    <property type="entry name" value="tRNA_SAD"/>
    <property type="match status" value="1"/>
</dbReference>
<evidence type="ECO:0000259" key="15">
    <source>
        <dbReference type="PROSITE" id="PS50862"/>
    </source>
</evidence>
<feature type="domain" description="Aminoacyl-transfer RNA synthetases class-II family profile" evidence="15">
    <location>
        <begin position="176"/>
        <end position="486"/>
    </location>
</feature>
<evidence type="ECO:0000256" key="10">
    <source>
        <dbReference type="ARBA" id="ARBA00022917"/>
    </source>
</evidence>
<dbReference type="InterPro" id="IPR047246">
    <property type="entry name" value="ThrRS_anticodon"/>
</dbReference>
<dbReference type="InterPro" id="IPR033728">
    <property type="entry name" value="ThrRS_core"/>
</dbReference>
<evidence type="ECO:0000256" key="6">
    <source>
        <dbReference type="ARBA" id="ARBA00022741"/>
    </source>
</evidence>
<keyword evidence="7 13" id="KW-0862">Zinc</keyword>
<dbReference type="Gene3D" id="3.30.930.10">
    <property type="entry name" value="Bira Bifunctional Protein, Domain 2"/>
    <property type="match status" value="1"/>
</dbReference>
<dbReference type="EC" id="6.1.1.3" evidence="13"/>
<keyword evidence="3 13" id="KW-0820">tRNA-binding</keyword>
<keyword evidence="5 13" id="KW-0479">Metal-binding</keyword>
<dbReference type="Gene3D" id="3.30.980.10">
    <property type="entry name" value="Threonyl-trna Synthetase, Chain A, domain 2"/>
    <property type="match status" value="1"/>
</dbReference>
<keyword evidence="9 13" id="KW-0694">RNA-binding</keyword>
<dbReference type="PANTHER" id="PTHR11451">
    <property type="entry name" value="THREONINE-TRNA LIGASE"/>
    <property type="match status" value="1"/>
</dbReference>
<dbReference type="Gene3D" id="3.40.50.800">
    <property type="entry name" value="Anticodon-binding domain"/>
    <property type="match status" value="1"/>
</dbReference>
<dbReference type="FunFam" id="3.40.50.800:FF:000001">
    <property type="entry name" value="Threonine--tRNA ligase"/>
    <property type="match status" value="1"/>
</dbReference>
<evidence type="ECO:0000256" key="14">
    <source>
        <dbReference type="SAM" id="Coils"/>
    </source>
</evidence>
<dbReference type="CDD" id="cd00771">
    <property type="entry name" value="ThrRS_core"/>
    <property type="match status" value="1"/>
</dbReference>
<dbReference type="PROSITE" id="PS50862">
    <property type="entry name" value="AA_TRNA_LIGASE_II"/>
    <property type="match status" value="1"/>
</dbReference>
<dbReference type="InterPro" id="IPR002320">
    <property type="entry name" value="Thr-tRNA-ligase_IIa"/>
</dbReference>
<feature type="binding site" evidence="13">
    <location>
        <position position="332"/>
    </location>
    <ligand>
        <name>Zn(2+)</name>
        <dbReference type="ChEBI" id="CHEBI:29105"/>
        <note>catalytic</note>
    </ligand>
</feature>
<dbReference type="PANTHER" id="PTHR11451:SF56">
    <property type="entry name" value="THREONINE--TRNA LIGASE 1"/>
    <property type="match status" value="1"/>
</dbReference>
<dbReference type="SMART" id="SM00863">
    <property type="entry name" value="tRNA_SAD"/>
    <property type="match status" value="1"/>
</dbReference>
<comment type="caution">
    <text evidence="13">Lacks conserved residue(s) required for the propagation of feature annotation.</text>
</comment>
<sequence>MKHNLQTLRHSASHVLAEAVLELFPEAKLGIGPAIEDGFYYDFDLGKETFAEEDLAKIEKKMKEIIRQNQKFEKYEGETEKSLKYIKGKKQPYKLELGEDLKKEGEKKLSFYRLVAADGKRKFVDLCAGPHLDSTKEIGAVKLLRLAGAYWKGSEKNKMLQRVYGTAFAGEKELSDYLALLAEAKKRDHRVIGADQQLFFFDDLIGKGLALWLPKGVIIRNEIEKLAVELEERDGYIRVITPHLAKEELYVKSGHLPYYKDSMYPGMTIDDGTYYLKAMNCPHHHTIYNHNLHSYRELPVRIAEYGTVYRNELSGTLAGLLRVRGIAQNDAHIYCRGDQIKQEFKNVMALMFEEFKIFGLKDYSFRLSLWDPEHTEKYINEPKNWEYAERIIREALKELKVDFIEAKDEAAFYGPKIDVQIKNVIGREETMSTIQLDFAAKGKFNLCYTDETGKHNNEVFVIHRAPLSSHERFLAILIEHYAGVFPVWLCPHQVQVVPVGQDFLKAARKFAGELSQAGIRVWLDDLNETVGYKIRKGEKQKVPYMVVIGQKEAEGGDLQVRLRSQKDVAGMSKGAFIERVVSEIKERK</sequence>
<dbReference type="HAMAP" id="MF_00184">
    <property type="entry name" value="Thr_tRNA_synth"/>
    <property type="match status" value="1"/>
</dbReference>
<dbReference type="GO" id="GO:0006435">
    <property type="term" value="P:threonyl-tRNA aminoacylation"/>
    <property type="evidence" value="ECO:0007669"/>
    <property type="project" value="UniProtKB-UniRule"/>
</dbReference>
<evidence type="ECO:0000256" key="4">
    <source>
        <dbReference type="ARBA" id="ARBA00022598"/>
    </source>
</evidence>
<dbReference type="PRINTS" id="PR01047">
    <property type="entry name" value="TRNASYNTHTHR"/>
</dbReference>
<dbReference type="NCBIfam" id="TIGR00418">
    <property type="entry name" value="thrS"/>
    <property type="match status" value="1"/>
</dbReference>
<keyword evidence="14" id="KW-0175">Coiled coil</keyword>
<dbReference type="InterPro" id="IPR004154">
    <property type="entry name" value="Anticodon-bd"/>
</dbReference>
<evidence type="ECO:0000256" key="11">
    <source>
        <dbReference type="ARBA" id="ARBA00023146"/>
    </source>
</evidence>